<name>A0A5N6JQ74_MONLA</name>
<reference evidence="1 2" key="1">
    <citation type="submission" date="2019-06" db="EMBL/GenBank/DDBJ databases">
        <title>Genome Sequence of the Brown Rot Fungal Pathogen Monilinia laxa.</title>
        <authorList>
            <person name="De Miccolis Angelini R.M."/>
            <person name="Landi L."/>
            <person name="Abate D."/>
            <person name="Pollastro S."/>
            <person name="Romanazzi G."/>
            <person name="Faretra F."/>
        </authorList>
    </citation>
    <scope>NUCLEOTIDE SEQUENCE [LARGE SCALE GENOMIC DNA]</scope>
    <source>
        <strain evidence="1 2">Mlax316</strain>
    </source>
</reference>
<accession>A0A5N6JQ74</accession>
<gene>
    <name evidence="1" type="ORF">EYC80_010707</name>
</gene>
<proteinExistence type="predicted"/>
<dbReference type="Proteomes" id="UP000326757">
    <property type="component" value="Unassembled WGS sequence"/>
</dbReference>
<evidence type="ECO:0000313" key="1">
    <source>
        <dbReference type="EMBL" id="KAB8289549.1"/>
    </source>
</evidence>
<keyword evidence="2" id="KW-1185">Reference proteome</keyword>
<dbReference type="OrthoDB" id="2590365at2759"/>
<evidence type="ECO:0000313" key="2">
    <source>
        <dbReference type="Proteomes" id="UP000326757"/>
    </source>
</evidence>
<dbReference type="EMBL" id="VIGI01000022">
    <property type="protein sequence ID" value="KAB8289549.1"/>
    <property type="molecule type" value="Genomic_DNA"/>
</dbReference>
<dbReference type="AlphaFoldDB" id="A0A5N6JQ74"/>
<sequence length="219" mass="24026">MLETVKTVINSPCGVNFSSRKVDLCKIARANLPIIDELIGLARYIAFAAAISPCVAGACNREAIEGWFTDYLTDSEKGMAKQLQDFIRPWKQRFSNIESSFDQVGNDIGQMKDQFGTVEQSIEDVVRSFCSNITACAETAVSKLQSKEITSAADDTEELVTVVTDAIHDFDTLGNLDIATIVDKVMKEFSSIKKLVDLLQAAKKLPNIIDSPSQIVPKV</sequence>
<organism evidence="1 2">
    <name type="scientific">Monilinia laxa</name>
    <name type="common">Brown rot fungus</name>
    <name type="synonym">Sclerotinia laxa</name>
    <dbReference type="NCBI Taxonomy" id="61186"/>
    <lineage>
        <taxon>Eukaryota</taxon>
        <taxon>Fungi</taxon>
        <taxon>Dikarya</taxon>
        <taxon>Ascomycota</taxon>
        <taxon>Pezizomycotina</taxon>
        <taxon>Leotiomycetes</taxon>
        <taxon>Helotiales</taxon>
        <taxon>Sclerotiniaceae</taxon>
        <taxon>Monilinia</taxon>
    </lineage>
</organism>
<comment type="caution">
    <text evidence="1">The sequence shown here is derived from an EMBL/GenBank/DDBJ whole genome shotgun (WGS) entry which is preliminary data.</text>
</comment>
<protein>
    <submittedName>
        <fullName evidence="1">Uncharacterized protein</fullName>
    </submittedName>
</protein>